<name>A0ACC3T2E3_LIPKO</name>
<organism evidence="1 2">
    <name type="scientific">Lipomyces kononenkoae</name>
    <name type="common">Yeast</name>
    <dbReference type="NCBI Taxonomy" id="34357"/>
    <lineage>
        <taxon>Eukaryota</taxon>
        <taxon>Fungi</taxon>
        <taxon>Dikarya</taxon>
        <taxon>Ascomycota</taxon>
        <taxon>Saccharomycotina</taxon>
        <taxon>Lipomycetes</taxon>
        <taxon>Lipomycetales</taxon>
        <taxon>Lipomycetaceae</taxon>
        <taxon>Lipomyces</taxon>
    </lineage>
</organism>
<evidence type="ECO:0000313" key="2">
    <source>
        <dbReference type="Proteomes" id="UP001433508"/>
    </source>
</evidence>
<evidence type="ECO:0000313" key="1">
    <source>
        <dbReference type="EMBL" id="KAK9237760.1"/>
    </source>
</evidence>
<proteinExistence type="predicted"/>
<accession>A0ACC3T2E3</accession>
<protein>
    <submittedName>
        <fullName evidence="1">Uncharacterized protein</fullName>
    </submittedName>
</protein>
<gene>
    <name evidence="1" type="ORF">V1525DRAFT_360066</name>
</gene>
<reference evidence="2" key="1">
    <citation type="journal article" date="2024" name="Front. Bioeng. Biotechnol.">
        <title>Genome-scale model development and genomic sequencing of the oleaginous clade Lipomyces.</title>
        <authorList>
            <person name="Czajka J.J."/>
            <person name="Han Y."/>
            <person name="Kim J."/>
            <person name="Mondo S.J."/>
            <person name="Hofstad B.A."/>
            <person name="Robles A."/>
            <person name="Haridas S."/>
            <person name="Riley R."/>
            <person name="LaButti K."/>
            <person name="Pangilinan J."/>
            <person name="Andreopoulos W."/>
            <person name="Lipzen A."/>
            <person name="Yan J."/>
            <person name="Wang M."/>
            <person name="Ng V."/>
            <person name="Grigoriev I.V."/>
            <person name="Spatafora J.W."/>
            <person name="Magnuson J.K."/>
            <person name="Baker S.E."/>
            <person name="Pomraning K.R."/>
        </authorList>
    </citation>
    <scope>NUCLEOTIDE SEQUENCE [LARGE SCALE GENOMIC DNA]</scope>
    <source>
        <strain evidence="2">CBS 7786</strain>
    </source>
</reference>
<keyword evidence="2" id="KW-1185">Reference proteome</keyword>
<dbReference type="Proteomes" id="UP001433508">
    <property type="component" value="Unassembled WGS sequence"/>
</dbReference>
<dbReference type="EMBL" id="MU971365">
    <property type="protein sequence ID" value="KAK9237760.1"/>
    <property type="molecule type" value="Genomic_DNA"/>
</dbReference>
<sequence length="1025" mass="113442">MAFHQTIFYPLMRGPPHAANIDQVSSVSQPSLYTTTTATTAANGNGNGRPSRSPSPTSRRSTLTTATSATLVAPARGSTMSKSVGVGAGVAVAARQAQEEPTAEAFVTFLVADIDGLRYLRGSDAQYVNRIDGKPKITTVTGYEVYIIEQWACARYHNSSLISYTGNPEHVASLGSITVPTDRERWSKRLRAYVDDLSKMNARPKTCGQCGTLFVTNLSSLQSGLTLINVIDGKASMHINDFIVNENLRRMGCGGRSGITLNKPADASRDKFYQIYRLSDRVPFENAVINIVKLVQVSLYYFGLFKRHDIDGLLCDFTERAVNAWWHEVGIHHYHVDPVDKVLGPTTIAAILGMVVGCRHRLNAAGAQVAKDPFDVEGFRQGIVTFQRQQKLERTARLDKPTLHKLLRITGKISSSARFPLKVVKSTVQDLSGMHTQNAIDVETTDYDRFIENIYGHSLRYLWLGKMNSKFARQIKDSKFANVIDEGGAGYDNPVPQLVSPAVHALAPSNSNQPPRRPPPRSAPASSLYRGEDAPQSSSSAAITSSASEINYSENKSDQDEDDVEESENYDPEGPALIVTDTNDYSSRSSLHVPAYDDNDVPAFVRYHRSKRSNRDQTQPVKRDLRTAMRRGKVRTDEAIRSGVSKLTGNLRRRRDELYQTPGITKGWGSKRVPELAENDNVPLSTGTSIPPSTATDGSTPPDEGKQPDELDLLVPEREYDDELEEESEYDLEDDDIEESEYLDPVLSRSRTQPKSASRTTSDLGGDERGSSNEPAGSATKSFSDDSERLNIIARELMLYHGARTGDLLPLGPRTVKSCFDMVSLARQHISKAIVALGGISASQQSARVCPLAGDVEDKLVRRASFSVVENVVLRSDAPWDYPTEHIFRLLERVKRAQQWSESHVKRAENLRDEYADQVADLTVFYEHASNESEAVQQVYQHAVQREGYLANGIRDLDMETARLQYEVRTLDAKLHDLDESVDSFGAKVEGMESRLQALCQKPIKGKEQLNGKEKASINGENGKH</sequence>
<comment type="caution">
    <text evidence="1">The sequence shown here is derived from an EMBL/GenBank/DDBJ whole genome shotgun (WGS) entry which is preliminary data.</text>
</comment>